<reference evidence="1" key="1">
    <citation type="journal article" date="2014" name="Front. Microbiol.">
        <title>High frequency of phylogenetically diverse reductive dehalogenase-homologous genes in deep subseafloor sedimentary metagenomes.</title>
        <authorList>
            <person name="Kawai M."/>
            <person name="Futagami T."/>
            <person name="Toyoda A."/>
            <person name="Takaki Y."/>
            <person name="Nishi S."/>
            <person name="Hori S."/>
            <person name="Arai W."/>
            <person name="Tsubouchi T."/>
            <person name="Morono Y."/>
            <person name="Uchiyama I."/>
            <person name="Ito T."/>
            <person name="Fujiyama A."/>
            <person name="Inagaki F."/>
            <person name="Takami H."/>
        </authorList>
    </citation>
    <scope>NUCLEOTIDE SEQUENCE</scope>
    <source>
        <strain evidence="1">Expedition CK06-06</strain>
    </source>
</reference>
<evidence type="ECO:0000313" key="1">
    <source>
        <dbReference type="EMBL" id="GAG19391.1"/>
    </source>
</evidence>
<name>X0X311_9ZZZZ</name>
<accession>X0X311</accession>
<comment type="caution">
    <text evidence="1">The sequence shown here is derived from an EMBL/GenBank/DDBJ whole genome shotgun (WGS) entry which is preliminary data.</text>
</comment>
<gene>
    <name evidence="1" type="ORF">S01H1_50968</name>
</gene>
<sequence length="64" mass="7321">MCINEYNQKSIVNNEYLYEEDSEELIKLSGIHPKIHIDNNWSETKAAGICTGTGTFIDPYIIEN</sequence>
<dbReference type="AlphaFoldDB" id="X0X311"/>
<proteinExistence type="predicted"/>
<dbReference type="EMBL" id="BARS01032868">
    <property type="protein sequence ID" value="GAG19391.1"/>
    <property type="molecule type" value="Genomic_DNA"/>
</dbReference>
<organism evidence="1">
    <name type="scientific">marine sediment metagenome</name>
    <dbReference type="NCBI Taxonomy" id="412755"/>
    <lineage>
        <taxon>unclassified sequences</taxon>
        <taxon>metagenomes</taxon>
        <taxon>ecological metagenomes</taxon>
    </lineage>
</organism>
<protein>
    <submittedName>
        <fullName evidence="1">Uncharacterized protein</fullName>
    </submittedName>
</protein>
<feature type="non-terminal residue" evidence="1">
    <location>
        <position position="64"/>
    </location>
</feature>